<dbReference type="AlphaFoldDB" id="A0A2J7QPN0"/>
<feature type="compositionally biased region" description="Basic residues" evidence="1">
    <location>
        <begin position="22"/>
        <end position="35"/>
    </location>
</feature>
<keyword evidence="3" id="KW-1185">Reference proteome</keyword>
<evidence type="ECO:0000313" key="3">
    <source>
        <dbReference type="Proteomes" id="UP000235965"/>
    </source>
</evidence>
<evidence type="ECO:0000256" key="1">
    <source>
        <dbReference type="SAM" id="MobiDB-lite"/>
    </source>
</evidence>
<feature type="region of interest" description="Disordered" evidence="1">
    <location>
        <begin position="22"/>
        <end position="46"/>
    </location>
</feature>
<sequence>MMQSTVEHQEVPKEDAVVKPVKGWKKWHRGKKRAAGRREEPKELTQGDCGSQRILAAACRKVSHHATVA</sequence>
<evidence type="ECO:0000313" key="2">
    <source>
        <dbReference type="EMBL" id="PNF30540.1"/>
    </source>
</evidence>
<dbReference type="InParanoid" id="A0A2J7QPN0"/>
<feature type="compositionally biased region" description="Basic and acidic residues" evidence="1">
    <location>
        <begin position="36"/>
        <end position="45"/>
    </location>
</feature>
<proteinExistence type="predicted"/>
<gene>
    <name evidence="2" type="ORF">B7P43_G09927</name>
</gene>
<reference evidence="2 3" key="1">
    <citation type="submission" date="2017-12" db="EMBL/GenBank/DDBJ databases">
        <title>Hemimetabolous genomes reveal molecular basis of termite eusociality.</title>
        <authorList>
            <person name="Harrison M.C."/>
            <person name="Jongepier E."/>
            <person name="Robertson H.M."/>
            <person name="Arning N."/>
            <person name="Bitard-Feildel T."/>
            <person name="Chao H."/>
            <person name="Childers C.P."/>
            <person name="Dinh H."/>
            <person name="Doddapaneni H."/>
            <person name="Dugan S."/>
            <person name="Gowin J."/>
            <person name="Greiner C."/>
            <person name="Han Y."/>
            <person name="Hu H."/>
            <person name="Hughes D.S.T."/>
            <person name="Huylmans A.-K."/>
            <person name="Kemena C."/>
            <person name="Kremer L.P.M."/>
            <person name="Lee S.L."/>
            <person name="Lopez-Ezquerra A."/>
            <person name="Mallet L."/>
            <person name="Monroy-Kuhn J.M."/>
            <person name="Moser A."/>
            <person name="Murali S.C."/>
            <person name="Muzny D.M."/>
            <person name="Otani S."/>
            <person name="Piulachs M.-D."/>
            <person name="Poelchau M."/>
            <person name="Qu J."/>
            <person name="Schaub F."/>
            <person name="Wada-Katsumata A."/>
            <person name="Worley K.C."/>
            <person name="Xie Q."/>
            <person name="Ylla G."/>
            <person name="Poulsen M."/>
            <person name="Gibbs R.A."/>
            <person name="Schal C."/>
            <person name="Richards S."/>
            <person name="Belles X."/>
            <person name="Korb J."/>
            <person name="Bornberg-Bauer E."/>
        </authorList>
    </citation>
    <scope>NUCLEOTIDE SEQUENCE [LARGE SCALE GENOMIC DNA]</scope>
    <source>
        <tissue evidence="2">Whole body</tissue>
    </source>
</reference>
<dbReference type="EMBL" id="NEVH01012088">
    <property type="protein sequence ID" value="PNF30540.1"/>
    <property type="molecule type" value="Genomic_DNA"/>
</dbReference>
<name>A0A2J7QPN0_9NEOP</name>
<comment type="caution">
    <text evidence="2">The sequence shown here is derived from an EMBL/GenBank/DDBJ whole genome shotgun (WGS) entry which is preliminary data.</text>
</comment>
<organism evidence="2 3">
    <name type="scientific">Cryptotermes secundus</name>
    <dbReference type="NCBI Taxonomy" id="105785"/>
    <lineage>
        <taxon>Eukaryota</taxon>
        <taxon>Metazoa</taxon>
        <taxon>Ecdysozoa</taxon>
        <taxon>Arthropoda</taxon>
        <taxon>Hexapoda</taxon>
        <taxon>Insecta</taxon>
        <taxon>Pterygota</taxon>
        <taxon>Neoptera</taxon>
        <taxon>Polyneoptera</taxon>
        <taxon>Dictyoptera</taxon>
        <taxon>Blattodea</taxon>
        <taxon>Blattoidea</taxon>
        <taxon>Termitoidae</taxon>
        <taxon>Kalotermitidae</taxon>
        <taxon>Cryptotermitinae</taxon>
        <taxon>Cryptotermes</taxon>
    </lineage>
</organism>
<dbReference type="Proteomes" id="UP000235965">
    <property type="component" value="Unassembled WGS sequence"/>
</dbReference>
<accession>A0A2J7QPN0</accession>
<protein>
    <submittedName>
        <fullName evidence="2">Uncharacterized protein</fullName>
    </submittedName>
</protein>